<evidence type="ECO:0000313" key="2">
    <source>
        <dbReference type="Proteomes" id="UP000035037"/>
    </source>
</evidence>
<reference evidence="1 2" key="1">
    <citation type="submission" date="2015-02" db="EMBL/GenBank/DDBJ databases">
        <authorList>
            <person name="Slaby B."/>
            <person name="Hentschel U."/>
        </authorList>
    </citation>
    <scope>NUCLEOTIDE SEQUENCE [LARGE SCALE GENOMIC DNA]</scope>
    <source>
        <strain evidence="1">15L</strain>
    </source>
</reference>
<sequence length="103" mass="11450">MAILMACQAPNNTSDRKRSKEFLEGCKSMFHDLNKTGKMVDRSTGDIKIDEELWLAGSDSNRRTVANAMMNCEDAFAIYGMYSGKKLATMSPIGLVSITYKEV</sequence>
<name>A0A0G8AX74_9SYNE</name>
<proteinExistence type="predicted"/>
<gene>
    <name evidence="1" type="ORF">TQ37_02840</name>
</gene>
<organism evidence="1 2">
    <name type="scientific">Candidatus Synechococcus spongiarum 15L</name>
    <dbReference type="NCBI Taxonomy" id="1608419"/>
    <lineage>
        <taxon>Bacteria</taxon>
        <taxon>Bacillati</taxon>
        <taxon>Cyanobacteriota</taxon>
        <taxon>Cyanophyceae</taxon>
        <taxon>Synechococcales</taxon>
        <taxon>Synechococcaceae</taxon>
        <taxon>Synechococcus</taxon>
    </lineage>
</organism>
<evidence type="ECO:0000313" key="1">
    <source>
        <dbReference type="EMBL" id="KKZ13915.1"/>
    </source>
</evidence>
<dbReference type="Proteomes" id="UP000035037">
    <property type="component" value="Unassembled WGS sequence"/>
</dbReference>
<dbReference type="EMBL" id="JYFQ01000063">
    <property type="protein sequence ID" value="KKZ13915.1"/>
    <property type="molecule type" value="Genomic_DNA"/>
</dbReference>
<dbReference type="AlphaFoldDB" id="A0A0G8AX74"/>
<accession>A0A0G8AX74</accession>
<comment type="caution">
    <text evidence="1">The sequence shown here is derived from an EMBL/GenBank/DDBJ whole genome shotgun (WGS) entry which is preliminary data.</text>
</comment>
<dbReference type="PATRIC" id="fig|1608419.3.peg.1995"/>
<reference evidence="1 2" key="2">
    <citation type="submission" date="2015-05" db="EMBL/GenBank/DDBJ databases">
        <title>Lifestyle Evolution in Cyanobacterial Symbionts of Sponges.</title>
        <authorList>
            <person name="Burgsdorf I."/>
            <person name="Slaby B.M."/>
            <person name="Handley K.M."/>
            <person name="Haber M."/>
            <person name="Blom J."/>
            <person name="Marshall C.W."/>
            <person name="Gilbert J.A."/>
            <person name="Hentschel U."/>
            <person name="Steindler L."/>
        </authorList>
    </citation>
    <scope>NUCLEOTIDE SEQUENCE [LARGE SCALE GENOMIC DNA]</scope>
    <source>
        <strain evidence="1">15L</strain>
    </source>
</reference>
<protein>
    <submittedName>
        <fullName evidence="1">Uncharacterized protein</fullName>
    </submittedName>
</protein>